<dbReference type="GO" id="GO:0003676">
    <property type="term" value="F:nucleic acid binding"/>
    <property type="evidence" value="ECO:0007669"/>
    <property type="project" value="InterPro"/>
</dbReference>
<evidence type="ECO:0000313" key="4">
    <source>
        <dbReference type="EnsemblPlants" id="cds.evm.model.08.230"/>
    </source>
</evidence>
<dbReference type="GO" id="GO:0008270">
    <property type="term" value="F:zinc ion binding"/>
    <property type="evidence" value="ECO:0007669"/>
    <property type="project" value="UniProtKB-KW"/>
</dbReference>
<dbReference type="InterPro" id="IPR001878">
    <property type="entry name" value="Znf_CCHC"/>
</dbReference>
<feature type="compositionally biased region" description="Basic and acidic residues" evidence="2">
    <location>
        <begin position="444"/>
        <end position="454"/>
    </location>
</feature>
<proteinExistence type="predicted"/>
<feature type="region of interest" description="Disordered" evidence="2">
    <location>
        <begin position="431"/>
        <end position="454"/>
    </location>
</feature>
<accession>A0A803QAL0</accession>
<dbReference type="PANTHER" id="PTHR31286">
    <property type="entry name" value="GLYCINE-RICH CELL WALL STRUCTURAL PROTEIN 1.8-LIKE"/>
    <property type="match status" value="1"/>
</dbReference>
<evidence type="ECO:0000256" key="1">
    <source>
        <dbReference type="PROSITE-ProRule" id="PRU00047"/>
    </source>
</evidence>
<keyword evidence="5" id="KW-1185">Reference proteome</keyword>
<sequence>MTMEEVVGLGVGKRGRCLSLNEVSISLAPSVVSTKILSKVCLFGRIVSSRTFTPKDVEQTCSNLWKARIRVEPTEFALAGTNTFRFIFDSGVVSKRVLENGPWCIKGDMLVLLSRSSGFGAKELSFSSIRFWVQIHFLPNDYYSKVNANVLGALAGTVVNIELDESRPVTWKPWIRVQVDVDVHRPLCSGCFFKVANGENKWIQLKYEKLGTFCYLCGLLGHHRRDCSLSSPVTVLNEQGTLFPLFGPWLNIQSKYASCFSVKNSLEVVEVNSLTDLVNEVSCVRLKHGECGPNIVAFKNNFDGPNRVGFRDGAIGPPSLPRDGDVGSLNEIAMNKIKNMAQMGHEIGGSSSFIKKKTNGHSLLDRGQCSGLGTTKIFNSSTQFISGNYEERGVIGSDHDDDNGSKLSVLGQDFSEHLDEKRSLSKFFQAQEGRPSGKALGGRPSREALKGRPSDELRGSALLTRHVLRTLVTSPEDFGHQSWRLWSPILRTLVMSHGDFGYESRGLWS</sequence>
<dbReference type="EnsemblPlants" id="evm.model.08.230">
    <property type="protein sequence ID" value="cds.evm.model.08.230"/>
    <property type="gene ID" value="evm.TU.08.230"/>
</dbReference>
<name>A0A803QAL0_CANSA</name>
<evidence type="ECO:0000313" key="5">
    <source>
        <dbReference type="Proteomes" id="UP000596661"/>
    </source>
</evidence>
<feature type="domain" description="CCHC-type" evidence="3">
    <location>
        <begin position="214"/>
        <end position="227"/>
    </location>
</feature>
<dbReference type="Pfam" id="PF14392">
    <property type="entry name" value="zf-CCHC_4"/>
    <property type="match status" value="1"/>
</dbReference>
<reference evidence="4" key="1">
    <citation type="submission" date="2018-11" db="EMBL/GenBank/DDBJ databases">
        <authorList>
            <person name="Grassa J C."/>
        </authorList>
    </citation>
    <scope>NUCLEOTIDE SEQUENCE [LARGE SCALE GENOMIC DNA]</scope>
</reference>
<protein>
    <recommendedName>
        <fullName evidence="3">CCHC-type domain-containing protein</fullName>
    </recommendedName>
</protein>
<dbReference type="OMA" id="NGENKWI"/>
<dbReference type="PROSITE" id="PS50158">
    <property type="entry name" value="ZF_CCHC"/>
    <property type="match status" value="1"/>
</dbReference>
<dbReference type="Gramene" id="evm.model.08.230">
    <property type="protein sequence ID" value="cds.evm.model.08.230"/>
    <property type="gene ID" value="evm.TU.08.230"/>
</dbReference>
<reference evidence="4" key="2">
    <citation type="submission" date="2021-03" db="UniProtKB">
        <authorList>
            <consortium name="EnsemblPlants"/>
        </authorList>
    </citation>
    <scope>IDENTIFICATION</scope>
</reference>
<keyword evidence="1" id="KW-0863">Zinc-finger</keyword>
<organism evidence="4 5">
    <name type="scientific">Cannabis sativa</name>
    <name type="common">Hemp</name>
    <name type="synonym">Marijuana</name>
    <dbReference type="NCBI Taxonomy" id="3483"/>
    <lineage>
        <taxon>Eukaryota</taxon>
        <taxon>Viridiplantae</taxon>
        <taxon>Streptophyta</taxon>
        <taxon>Embryophyta</taxon>
        <taxon>Tracheophyta</taxon>
        <taxon>Spermatophyta</taxon>
        <taxon>Magnoliopsida</taxon>
        <taxon>eudicotyledons</taxon>
        <taxon>Gunneridae</taxon>
        <taxon>Pentapetalae</taxon>
        <taxon>rosids</taxon>
        <taxon>fabids</taxon>
        <taxon>Rosales</taxon>
        <taxon>Cannabaceae</taxon>
        <taxon>Cannabis</taxon>
    </lineage>
</organism>
<dbReference type="AlphaFoldDB" id="A0A803QAL0"/>
<dbReference type="Proteomes" id="UP000596661">
    <property type="component" value="Chromosome 8"/>
</dbReference>
<evidence type="ECO:0000259" key="3">
    <source>
        <dbReference type="PROSITE" id="PS50158"/>
    </source>
</evidence>
<dbReference type="EMBL" id="UZAU01000681">
    <property type="status" value="NOT_ANNOTATED_CDS"/>
    <property type="molecule type" value="Genomic_DNA"/>
</dbReference>
<dbReference type="PANTHER" id="PTHR31286:SF167">
    <property type="entry name" value="OS09G0268800 PROTEIN"/>
    <property type="match status" value="1"/>
</dbReference>
<dbReference type="InterPro" id="IPR025836">
    <property type="entry name" value="Zn_knuckle_CX2CX4HX4C"/>
</dbReference>
<dbReference type="InterPro" id="IPR040256">
    <property type="entry name" value="At4g02000-like"/>
</dbReference>
<keyword evidence="1" id="KW-0862">Zinc</keyword>
<keyword evidence="1" id="KW-0479">Metal-binding</keyword>
<evidence type="ECO:0000256" key="2">
    <source>
        <dbReference type="SAM" id="MobiDB-lite"/>
    </source>
</evidence>